<dbReference type="SUPFAM" id="SSF161098">
    <property type="entry name" value="MetI-like"/>
    <property type="match status" value="1"/>
</dbReference>
<accession>A0A6J6V9K8</accession>
<evidence type="ECO:0000256" key="5">
    <source>
        <dbReference type="ARBA" id="ARBA00022989"/>
    </source>
</evidence>
<evidence type="ECO:0000256" key="3">
    <source>
        <dbReference type="ARBA" id="ARBA00022475"/>
    </source>
</evidence>
<organism evidence="9">
    <name type="scientific">freshwater metagenome</name>
    <dbReference type="NCBI Taxonomy" id="449393"/>
    <lineage>
        <taxon>unclassified sequences</taxon>
        <taxon>metagenomes</taxon>
        <taxon>ecological metagenomes</taxon>
    </lineage>
</organism>
<dbReference type="CDD" id="cd06261">
    <property type="entry name" value="TM_PBP2"/>
    <property type="match status" value="1"/>
</dbReference>
<reference evidence="9" key="1">
    <citation type="submission" date="2020-05" db="EMBL/GenBank/DDBJ databases">
        <authorList>
            <person name="Chiriac C."/>
            <person name="Salcher M."/>
            <person name="Ghai R."/>
            <person name="Kavagutti S V."/>
        </authorList>
    </citation>
    <scope>NUCLEOTIDE SEQUENCE</scope>
</reference>
<dbReference type="AlphaFoldDB" id="A0A6J6V9K8"/>
<feature type="transmembrane region" description="Helical" evidence="7">
    <location>
        <begin position="75"/>
        <end position="98"/>
    </location>
</feature>
<keyword evidence="6 7" id="KW-0472">Membrane</keyword>
<evidence type="ECO:0000256" key="7">
    <source>
        <dbReference type="SAM" id="Phobius"/>
    </source>
</evidence>
<dbReference type="InterPro" id="IPR000515">
    <property type="entry name" value="MetI-like"/>
</dbReference>
<evidence type="ECO:0000313" key="9">
    <source>
        <dbReference type="EMBL" id="CAB4768981.1"/>
    </source>
</evidence>
<evidence type="ECO:0000256" key="1">
    <source>
        <dbReference type="ARBA" id="ARBA00004651"/>
    </source>
</evidence>
<dbReference type="InterPro" id="IPR050366">
    <property type="entry name" value="BP-dependent_transpt_permease"/>
</dbReference>
<keyword evidence="2" id="KW-0813">Transport</keyword>
<evidence type="ECO:0000256" key="6">
    <source>
        <dbReference type="ARBA" id="ARBA00023136"/>
    </source>
</evidence>
<evidence type="ECO:0000256" key="2">
    <source>
        <dbReference type="ARBA" id="ARBA00022448"/>
    </source>
</evidence>
<protein>
    <submittedName>
        <fullName evidence="9">Unannotated protein</fullName>
    </submittedName>
</protein>
<dbReference type="Gene3D" id="1.10.3720.10">
    <property type="entry name" value="MetI-like"/>
    <property type="match status" value="1"/>
</dbReference>
<keyword evidence="4 7" id="KW-0812">Transmembrane</keyword>
<gene>
    <name evidence="9" type="ORF">UFOPK2872_01049</name>
</gene>
<evidence type="ECO:0000256" key="4">
    <source>
        <dbReference type="ARBA" id="ARBA00022692"/>
    </source>
</evidence>
<sequence length="284" mass="30501">MARSKKPLGFKLSSGWLYLCLFISIFGGLLPLPEWDAYDYDASGVGMFSKGHLFGTDYDGSDILSQLVHGTRMSLVISFVSVLAASLIGGALGIIAAYRRGWIDSVITMYFNVTLSIPTLILVLAMVAVFASPDPFDPSAGMPRVLVLVLSLTFVIIPVLGRLARSSALSWTGRDFVLVAESLGMKKRAILWNHIVPNVVPQMMSVAFLASGVVIVVEGGLAILGVGTNPGESWGSILAKNRGDISMIPHTTLLPAAAIALTVMALNYFGDYYRSKIDGRESRI</sequence>
<dbReference type="GO" id="GO:0055085">
    <property type="term" value="P:transmembrane transport"/>
    <property type="evidence" value="ECO:0007669"/>
    <property type="project" value="InterPro"/>
</dbReference>
<comment type="subcellular location">
    <subcellularLocation>
        <location evidence="1">Cell membrane</location>
        <topology evidence="1">Multi-pass membrane protein</topology>
    </subcellularLocation>
</comment>
<keyword evidence="5 7" id="KW-1133">Transmembrane helix</keyword>
<dbReference type="EMBL" id="CAEZZM010000146">
    <property type="protein sequence ID" value="CAB4768981.1"/>
    <property type="molecule type" value="Genomic_DNA"/>
</dbReference>
<feature type="transmembrane region" description="Helical" evidence="7">
    <location>
        <begin position="110"/>
        <end position="133"/>
    </location>
</feature>
<dbReference type="InterPro" id="IPR035906">
    <property type="entry name" value="MetI-like_sf"/>
</dbReference>
<dbReference type="PANTHER" id="PTHR43386:SF1">
    <property type="entry name" value="D,D-DIPEPTIDE TRANSPORT SYSTEM PERMEASE PROTEIN DDPC-RELATED"/>
    <property type="match status" value="1"/>
</dbReference>
<dbReference type="Pfam" id="PF00528">
    <property type="entry name" value="BPD_transp_1"/>
    <property type="match status" value="1"/>
</dbReference>
<evidence type="ECO:0000259" key="8">
    <source>
        <dbReference type="PROSITE" id="PS50928"/>
    </source>
</evidence>
<dbReference type="GO" id="GO:0005886">
    <property type="term" value="C:plasma membrane"/>
    <property type="evidence" value="ECO:0007669"/>
    <property type="project" value="UniProtKB-SubCell"/>
</dbReference>
<feature type="transmembrane region" description="Helical" evidence="7">
    <location>
        <begin position="145"/>
        <end position="164"/>
    </location>
</feature>
<feature type="transmembrane region" description="Helical" evidence="7">
    <location>
        <begin position="12"/>
        <end position="32"/>
    </location>
</feature>
<keyword evidence="3" id="KW-1003">Cell membrane</keyword>
<feature type="domain" description="ABC transmembrane type-1" evidence="8">
    <location>
        <begin position="71"/>
        <end position="270"/>
    </location>
</feature>
<proteinExistence type="predicted"/>
<feature type="transmembrane region" description="Helical" evidence="7">
    <location>
        <begin position="247"/>
        <end position="270"/>
    </location>
</feature>
<dbReference type="PANTHER" id="PTHR43386">
    <property type="entry name" value="OLIGOPEPTIDE TRANSPORT SYSTEM PERMEASE PROTEIN APPC"/>
    <property type="match status" value="1"/>
</dbReference>
<feature type="transmembrane region" description="Helical" evidence="7">
    <location>
        <begin position="206"/>
        <end position="227"/>
    </location>
</feature>
<name>A0A6J6V9K8_9ZZZZ</name>
<dbReference type="PROSITE" id="PS50928">
    <property type="entry name" value="ABC_TM1"/>
    <property type="match status" value="1"/>
</dbReference>